<organism evidence="1 2">
    <name type="scientific">Trichonephila clavata</name>
    <name type="common">Joro spider</name>
    <name type="synonym">Nephila clavata</name>
    <dbReference type="NCBI Taxonomy" id="2740835"/>
    <lineage>
        <taxon>Eukaryota</taxon>
        <taxon>Metazoa</taxon>
        <taxon>Ecdysozoa</taxon>
        <taxon>Arthropoda</taxon>
        <taxon>Chelicerata</taxon>
        <taxon>Arachnida</taxon>
        <taxon>Araneae</taxon>
        <taxon>Araneomorphae</taxon>
        <taxon>Entelegynae</taxon>
        <taxon>Araneoidea</taxon>
        <taxon>Nephilidae</taxon>
        <taxon>Trichonephila</taxon>
    </lineage>
</organism>
<comment type="caution">
    <text evidence="1">The sequence shown here is derived from an EMBL/GenBank/DDBJ whole genome shotgun (WGS) entry which is preliminary data.</text>
</comment>
<proteinExistence type="predicted"/>
<keyword evidence="2" id="KW-1185">Reference proteome</keyword>
<sequence length="476" mass="55487">MGYRWDHCSLEFADFVEYLDHECKYFNATQLTSNEARTLENLFHTCENRYKSHIEKISVNEEKNRYLMTDTSLEDGSLHFGSNDYSANQLYHEALNERDRSVRERETGFHVFESYLQTQFSANQTSPEVNFKLPSISSGQKQMNEIKAQINTNPLSVSLELSPKQFFNCEMDQYPYTNPNSLSAEYGQMQYNMPEMNPELYRYQPFMSSEYSPLEFSSYETNQHLDTNQRIVPPHYNEIEFKPRVENQKFHSSFKISEHSQMELGRHERNPQFRTNQSTFSSEYSQMKYHSKEMNPQFGTNKRIVSPGYIQMENCSKDKDPQFNANPRIVTNENENQPLGERISSQQLIRVNELDLKPPQNFKSNELNLDPGGNFVNGGTKYANTNPFQQMHANISSLTQNELQGETFHYKTSLFNWSFKQPSNVDSKETAKQCDNSKRSVSVKGNQIGCNIYHKNKFGYCLAEEKLDTLNPGRHS</sequence>
<name>A0A8X6K7B6_TRICU</name>
<reference evidence="1" key="1">
    <citation type="submission" date="2020-07" db="EMBL/GenBank/DDBJ databases">
        <title>Multicomponent nature underlies the extraordinary mechanical properties of spider dragline silk.</title>
        <authorList>
            <person name="Kono N."/>
            <person name="Nakamura H."/>
            <person name="Mori M."/>
            <person name="Yoshida Y."/>
            <person name="Ohtoshi R."/>
            <person name="Malay A.D."/>
            <person name="Moran D.A.P."/>
            <person name="Tomita M."/>
            <person name="Numata K."/>
            <person name="Arakawa K."/>
        </authorList>
    </citation>
    <scope>NUCLEOTIDE SEQUENCE</scope>
</reference>
<dbReference type="AlphaFoldDB" id="A0A8X6K7B6"/>
<gene>
    <name evidence="1" type="ORF">TNCT_294361</name>
</gene>
<accession>A0A8X6K7B6</accession>
<evidence type="ECO:0000313" key="1">
    <source>
        <dbReference type="EMBL" id="GFQ67460.1"/>
    </source>
</evidence>
<dbReference type="Proteomes" id="UP000887116">
    <property type="component" value="Unassembled WGS sequence"/>
</dbReference>
<evidence type="ECO:0000313" key="2">
    <source>
        <dbReference type="Proteomes" id="UP000887116"/>
    </source>
</evidence>
<dbReference type="EMBL" id="BMAO01030346">
    <property type="protein sequence ID" value="GFQ67460.1"/>
    <property type="molecule type" value="Genomic_DNA"/>
</dbReference>
<protein>
    <submittedName>
        <fullName evidence="1">Uncharacterized protein</fullName>
    </submittedName>
</protein>